<evidence type="ECO:0000256" key="1">
    <source>
        <dbReference type="SAM" id="Phobius"/>
    </source>
</evidence>
<accession>A0A8J5Z9M6</accession>
<dbReference type="EMBL" id="JAHUZN010000005">
    <property type="protein sequence ID" value="KAG8493587.1"/>
    <property type="molecule type" value="Genomic_DNA"/>
</dbReference>
<feature type="domain" description="PORR" evidence="2">
    <location>
        <begin position="42"/>
        <end position="374"/>
    </location>
</feature>
<dbReference type="Proteomes" id="UP000701853">
    <property type="component" value="Chromosome 5"/>
</dbReference>
<dbReference type="GO" id="GO:0003723">
    <property type="term" value="F:RNA binding"/>
    <property type="evidence" value="ECO:0007669"/>
    <property type="project" value="InterPro"/>
</dbReference>
<reference evidence="3 4" key="1">
    <citation type="journal article" date="2021" name="bioRxiv">
        <title>The Gossypium anomalum genome as a resource for cotton improvement and evolutionary analysis of hybrid incompatibility.</title>
        <authorList>
            <person name="Grover C.E."/>
            <person name="Yuan D."/>
            <person name="Arick M.A."/>
            <person name="Miller E.R."/>
            <person name="Hu G."/>
            <person name="Peterson D.G."/>
            <person name="Wendel J.F."/>
            <person name="Udall J.A."/>
        </authorList>
    </citation>
    <scope>NUCLEOTIDE SEQUENCE [LARGE SCALE GENOMIC DNA]</scope>
    <source>
        <strain evidence="3">JFW-Udall</strain>
        <tissue evidence="3">Leaf</tissue>
    </source>
</reference>
<organism evidence="3 4">
    <name type="scientific">Gossypium anomalum</name>
    <dbReference type="NCBI Taxonomy" id="47600"/>
    <lineage>
        <taxon>Eukaryota</taxon>
        <taxon>Viridiplantae</taxon>
        <taxon>Streptophyta</taxon>
        <taxon>Embryophyta</taxon>
        <taxon>Tracheophyta</taxon>
        <taxon>Spermatophyta</taxon>
        <taxon>Magnoliopsida</taxon>
        <taxon>eudicotyledons</taxon>
        <taxon>Gunneridae</taxon>
        <taxon>Pentapetalae</taxon>
        <taxon>rosids</taxon>
        <taxon>malvids</taxon>
        <taxon>Malvales</taxon>
        <taxon>Malvaceae</taxon>
        <taxon>Malvoideae</taxon>
        <taxon>Gossypium</taxon>
    </lineage>
</organism>
<evidence type="ECO:0000313" key="4">
    <source>
        <dbReference type="Proteomes" id="UP000701853"/>
    </source>
</evidence>
<evidence type="ECO:0000259" key="2">
    <source>
        <dbReference type="Pfam" id="PF11955"/>
    </source>
</evidence>
<dbReference type="OrthoDB" id="1676166at2759"/>
<protein>
    <recommendedName>
        <fullName evidence="2">PORR domain-containing protein</fullName>
    </recommendedName>
</protein>
<dbReference type="Pfam" id="PF11955">
    <property type="entry name" value="PORR"/>
    <property type="match status" value="1"/>
</dbReference>
<keyword evidence="4" id="KW-1185">Reference proteome</keyword>
<dbReference type="InterPro" id="IPR021099">
    <property type="entry name" value="PORR_domain"/>
</dbReference>
<keyword evidence="1" id="KW-0472">Membrane</keyword>
<keyword evidence="1" id="KW-0812">Transmembrane</keyword>
<comment type="caution">
    <text evidence="3">The sequence shown here is derived from an EMBL/GenBank/DDBJ whole genome shotgun (WGS) entry which is preliminary data.</text>
</comment>
<dbReference type="PANTHER" id="PTHR31476">
    <property type="entry name" value="PROTEIN WHAT'S THIS FACTOR 1 HOMOLOG, CHLOROPLASTIC"/>
    <property type="match status" value="1"/>
</dbReference>
<dbReference type="AlphaFoldDB" id="A0A8J5Z9M6"/>
<dbReference type="PANTHER" id="PTHR31476:SF11">
    <property type="entry name" value="UBIQUITIN CARBOXYL-TERMINAL HYDROLASE FAMILY PROTEIN"/>
    <property type="match status" value="1"/>
</dbReference>
<feature type="transmembrane region" description="Helical" evidence="1">
    <location>
        <begin position="465"/>
        <end position="485"/>
    </location>
</feature>
<dbReference type="InterPro" id="IPR045040">
    <property type="entry name" value="PORR_fam"/>
</dbReference>
<proteinExistence type="predicted"/>
<keyword evidence="1" id="KW-1133">Transmembrane helix</keyword>
<gene>
    <name evidence="3" type="ORF">CXB51_011722</name>
</gene>
<sequence length="581" mass="66805">MKRGSIITLSSSAIRCQKSNFMFVSVRQISNGGKRSKKKIYHRDYQLDKVMDLQKKPSLILQLKSIIQSQNHQRLLLRDLEKEVGFVAKWNFMSIIEKYPSIFRVGGGCGKEFPFVTLTGKAEKVARGEGEARNLMEPILVKNLRKLLMLSIDCRVPLEKVEFIGNELGLPHDFKKSLIFKYPEYFSIKVINGRAYLNLENWDSSLAVTAREERFARERMLQSAGGQNKVRIMKDGNYLGPFAFKMCYAAGFRPNKSYLEELEKWQKMEFPSPYLNARRFEVADPKTRKRVVAVLHELLSLTMEKRMISAKLDAFHSEYRLPSKLVLCLIKHHGIFYITNKGARSTVFLKEAYDGTNLVDKCPILMFNDKFVALSVDIGADNCKVFDVDSENQTMAGVTTQLMLLNKVMKPLRRWGIKSAAIFFPIGYFHEFQSSTKLEHHYFSILPHFSVPLSSSNNQMANDGALRSAIVWLSVIMVLVGLFTFSLKKIMVTYAFGMLGISGILLPDWDFFDRDFSRWPYPVTADERAALQARRSGFKRLFNFSFLFLIFHFISYTILEVELGLSKALNSLHICEYSTRH</sequence>
<feature type="transmembrane region" description="Helical" evidence="1">
    <location>
        <begin position="541"/>
        <end position="559"/>
    </location>
</feature>
<evidence type="ECO:0000313" key="3">
    <source>
        <dbReference type="EMBL" id="KAG8493587.1"/>
    </source>
</evidence>
<name>A0A8J5Z9M6_9ROSI</name>